<proteinExistence type="predicted"/>
<dbReference type="PANTHER" id="PTHR24327">
    <property type="entry name" value="HOMEOBOX PROTEIN"/>
    <property type="match status" value="1"/>
</dbReference>
<evidence type="ECO:0000256" key="2">
    <source>
        <dbReference type="ARBA" id="ARBA00023155"/>
    </source>
</evidence>
<feature type="domain" description="Homeobox" evidence="7">
    <location>
        <begin position="235"/>
        <end position="280"/>
    </location>
</feature>
<dbReference type="SUPFAM" id="SSF46689">
    <property type="entry name" value="Homeodomain-like"/>
    <property type="match status" value="1"/>
</dbReference>
<evidence type="ECO:0000256" key="1">
    <source>
        <dbReference type="ARBA" id="ARBA00023125"/>
    </source>
</evidence>
<name>A0A2U9C9B6_SCOMX</name>
<dbReference type="Pfam" id="PF00046">
    <property type="entry name" value="Homeodomain"/>
    <property type="match status" value="1"/>
</dbReference>
<dbReference type="EMBL" id="CP026256">
    <property type="protein sequence ID" value="AWP13124.1"/>
    <property type="molecule type" value="Genomic_DNA"/>
</dbReference>
<feature type="DNA-binding region" description="Homeobox" evidence="4">
    <location>
        <begin position="237"/>
        <end position="281"/>
    </location>
</feature>
<keyword evidence="3 4" id="KW-0539">Nucleus</keyword>
<dbReference type="GO" id="GO:0000981">
    <property type="term" value="F:DNA-binding transcription factor activity, RNA polymerase II-specific"/>
    <property type="evidence" value="ECO:0007669"/>
    <property type="project" value="TreeGrafter"/>
</dbReference>
<keyword evidence="1 4" id="KW-0238">DNA-binding</keyword>
<feature type="region of interest" description="Disordered" evidence="6">
    <location>
        <begin position="95"/>
        <end position="120"/>
    </location>
</feature>
<dbReference type="Gene3D" id="1.10.10.60">
    <property type="entry name" value="Homeodomain-like"/>
    <property type="match status" value="1"/>
</dbReference>
<dbReference type="InterPro" id="IPR050460">
    <property type="entry name" value="Distal-less_Homeobox_TF"/>
</dbReference>
<dbReference type="Proteomes" id="UP000246464">
    <property type="component" value="Chromosome 14"/>
</dbReference>
<dbReference type="InterPro" id="IPR001356">
    <property type="entry name" value="HD"/>
</dbReference>
<organism evidence="8 9">
    <name type="scientific">Scophthalmus maximus</name>
    <name type="common">Turbot</name>
    <name type="synonym">Psetta maxima</name>
    <dbReference type="NCBI Taxonomy" id="52904"/>
    <lineage>
        <taxon>Eukaryota</taxon>
        <taxon>Metazoa</taxon>
        <taxon>Chordata</taxon>
        <taxon>Craniata</taxon>
        <taxon>Vertebrata</taxon>
        <taxon>Euteleostomi</taxon>
        <taxon>Actinopterygii</taxon>
        <taxon>Neopterygii</taxon>
        <taxon>Teleostei</taxon>
        <taxon>Neoteleostei</taxon>
        <taxon>Acanthomorphata</taxon>
        <taxon>Carangaria</taxon>
        <taxon>Pleuronectiformes</taxon>
        <taxon>Pleuronectoidei</taxon>
        <taxon>Scophthalmidae</taxon>
        <taxon>Scophthalmus</taxon>
    </lineage>
</organism>
<dbReference type="PANTHER" id="PTHR24327:SF33">
    <property type="entry name" value="HOMEOBOX PROTEIN DLX-1"/>
    <property type="match status" value="1"/>
</dbReference>
<keyword evidence="2 4" id="KW-0371">Homeobox</keyword>
<evidence type="ECO:0000259" key="7">
    <source>
        <dbReference type="PROSITE" id="PS50071"/>
    </source>
</evidence>
<dbReference type="CDD" id="cd00086">
    <property type="entry name" value="homeodomain"/>
    <property type="match status" value="1"/>
</dbReference>
<sequence length="388" mass="43596">MAEEIRGFVRFLDFMSFFGPSPSVANRLPSWKEWTNQRPSSMNIHESEIQTFERVCLGPQHHTKDFSQGQTAFSYEWKEKKSVRLKLGLILHRDHRRKTTKARQGEPPEEMTMTTIPEGLNSPSSGKAVFMEFGPPSQQMSPSSMSHGHYPMHCLHSAGHTQHDSYSPGSSFPRSLGYPYVNSVGSHSTSPYLSTVQPYQNSSALAQTRLEDTAPETEKNTVVEGGEVRFNGKGKKIRKPRTIYSSLQLQALNRRFQQTQYLALPERAELAASLGLTQTQASEDLVSEQAVQIQETDEAGRRHDRRQRIGHWPWTFERLSLGGTGVELADHREDVGGHYRILHSQLHLMVSNHTPRVYATVTAHVNTDLSPLLCSRLACQEGDGDGGD</sequence>
<evidence type="ECO:0000313" key="8">
    <source>
        <dbReference type="EMBL" id="AWP13124.1"/>
    </source>
</evidence>
<dbReference type="STRING" id="52904.ENSSMAP00000023606"/>
<dbReference type="AlphaFoldDB" id="A0A2U9C9B6"/>
<dbReference type="GO" id="GO:0030154">
    <property type="term" value="P:cell differentiation"/>
    <property type="evidence" value="ECO:0007669"/>
    <property type="project" value="TreeGrafter"/>
</dbReference>
<evidence type="ECO:0000256" key="6">
    <source>
        <dbReference type="SAM" id="MobiDB-lite"/>
    </source>
</evidence>
<dbReference type="InterPro" id="IPR009057">
    <property type="entry name" value="Homeodomain-like_sf"/>
</dbReference>
<evidence type="ECO:0000313" key="9">
    <source>
        <dbReference type="Proteomes" id="UP000246464"/>
    </source>
</evidence>
<protein>
    <submittedName>
        <fullName evidence="8">Homeobox protein Dlx1a</fullName>
    </submittedName>
</protein>
<evidence type="ECO:0000256" key="3">
    <source>
        <dbReference type="ARBA" id="ARBA00023242"/>
    </source>
</evidence>
<keyword evidence="9" id="KW-1185">Reference proteome</keyword>
<evidence type="ECO:0000256" key="4">
    <source>
        <dbReference type="PROSITE-ProRule" id="PRU00108"/>
    </source>
</evidence>
<gene>
    <name evidence="8" type="ORF">SMAX5B_018613</name>
</gene>
<comment type="subcellular location">
    <subcellularLocation>
        <location evidence="4 5">Nucleus</location>
    </subcellularLocation>
</comment>
<reference evidence="8 9" key="1">
    <citation type="submission" date="2017-12" db="EMBL/GenBank/DDBJ databases">
        <title>Integrating genomic resources of turbot (Scophthalmus maximus) in depth evaluation of genetic and physical mapping variation across individuals.</title>
        <authorList>
            <person name="Martinez P."/>
        </authorList>
    </citation>
    <scope>NUCLEOTIDE SEQUENCE [LARGE SCALE GENOMIC DNA]</scope>
</reference>
<accession>A0A2U9C9B6</accession>
<evidence type="ECO:0000256" key="5">
    <source>
        <dbReference type="RuleBase" id="RU000682"/>
    </source>
</evidence>
<dbReference type="GO" id="GO:0000978">
    <property type="term" value="F:RNA polymerase II cis-regulatory region sequence-specific DNA binding"/>
    <property type="evidence" value="ECO:0007669"/>
    <property type="project" value="TreeGrafter"/>
</dbReference>
<dbReference type="GO" id="GO:0000122">
    <property type="term" value="P:negative regulation of transcription by RNA polymerase II"/>
    <property type="evidence" value="ECO:0007669"/>
    <property type="project" value="TreeGrafter"/>
</dbReference>
<dbReference type="SMART" id="SM00389">
    <property type="entry name" value="HOX"/>
    <property type="match status" value="1"/>
</dbReference>
<dbReference type="PROSITE" id="PS50071">
    <property type="entry name" value="HOMEOBOX_2"/>
    <property type="match status" value="1"/>
</dbReference>
<dbReference type="GO" id="GO:0005634">
    <property type="term" value="C:nucleus"/>
    <property type="evidence" value="ECO:0007669"/>
    <property type="project" value="UniProtKB-SubCell"/>
</dbReference>